<name>A0A3M7SNB9_BRAPC</name>
<keyword evidence="3" id="KW-1185">Reference proteome</keyword>
<dbReference type="Proteomes" id="UP000276133">
    <property type="component" value="Unassembled WGS sequence"/>
</dbReference>
<feature type="region of interest" description="Disordered" evidence="1">
    <location>
        <begin position="1"/>
        <end position="24"/>
    </location>
</feature>
<reference evidence="2 3" key="1">
    <citation type="journal article" date="2018" name="Sci. Rep.">
        <title>Genomic signatures of local adaptation to the degree of environmental predictability in rotifers.</title>
        <authorList>
            <person name="Franch-Gras L."/>
            <person name="Hahn C."/>
            <person name="Garcia-Roger E.M."/>
            <person name="Carmona M.J."/>
            <person name="Serra M."/>
            <person name="Gomez A."/>
        </authorList>
    </citation>
    <scope>NUCLEOTIDE SEQUENCE [LARGE SCALE GENOMIC DNA]</scope>
    <source>
        <strain evidence="2">HYR1</strain>
    </source>
</reference>
<sequence>MSEASSTSVLLSVNNQENQLDNTDNDVEDIEEIQTKRGTNTVYDEYATYAHIAEFVESLEQGQTDGNKWSKKEKRVTELGKKQFYKCSSCSKKMLLLKLRTSLEVQVCIEDCLNQHSNANSKEAWEKSNNRVLEMYQKDKLYNL</sequence>
<evidence type="ECO:0000313" key="3">
    <source>
        <dbReference type="Proteomes" id="UP000276133"/>
    </source>
</evidence>
<dbReference type="EMBL" id="REGN01001068">
    <property type="protein sequence ID" value="RNA37236.1"/>
    <property type="molecule type" value="Genomic_DNA"/>
</dbReference>
<evidence type="ECO:0000256" key="1">
    <source>
        <dbReference type="SAM" id="MobiDB-lite"/>
    </source>
</evidence>
<feature type="compositionally biased region" description="Polar residues" evidence="1">
    <location>
        <begin position="1"/>
        <end position="22"/>
    </location>
</feature>
<protein>
    <submittedName>
        <fullName evidence="2">Uncharacterized protein</fullName>
    </submittedName>
</protein>
<evidence type="ECO:0000313" key="2">
    <source>
        <dbReference type="EMBL" id="RNA37236.1"/>
    </source>
</evidence>
<organism evidence="2 3">
    <name type="scientific">Brachionus plicatilis</name>
    <name type="common">Marine rotifer</name>
    <name type="synonym">Brachionus muelleri</name>
    <dbReference type="NCBI Taxonomy" id="10195"/>
    <lineage>
        <taxon>Eukaryota</taxon>
        <taxon>Metazoa</taxon>
        <taxon>Spiralia</taxon>
        <taxon>Gnathifera</taxon>
        <taxon>Rotifera</taxon>
        <taxon>Eurotatoria</taxon>
        <taxon>Monogononta</taxon>
        <taxon>Pseudotrocha</taxon>
        <taxon>Ploima</taxon>
        <taxon>Brachionidae</taxon>
        <taxon>Brachionus</taxon>
    </lineage>
</organism>
<dbReference type="AlphaFoldDB" id="A0A3M7SNB9"/>
<gene>
    <name evidence="2" type="ORF">BpHYR1_027237</name>
</gene>
<proteinExistence type="predicted"/>
<accession>A0A3M7SNB9</accession>
<comment type="caution">
    <text evidence="2">The sequence shown here is derived from an EMBL/GenBank/DDBJ whole genome shotgun (WGS) entry which is preliminary data.</text>
</comment>